<keyword evidence="3" id="KW-1185">Reference proteome</keyword>
<reference evidence="2" key="1">
    <citation type="submission" date="2021-06" db="EMBL/GenBank/DDBJ databases">
        <authorList>
            <person name="Kallberg Y."/>
            <person name="Tangrot J."/>
            <person name="Rosling A."/>
        </authorList>
    </citation>
    <scope>NUCLEOTIDE SEQUENCE</scope>
    <source>
        <strain evidence="2">FL966</strain>
    </source>
</reference>
<organism evidence="2 3">
    <name type="scientific">Cetraspora pellucida</name>
    <dbReference type="NCBI Taxonomy" id="1433469"/>
    <lineage>
        <taxon>Eukaryota</taxon>
        <taxon>Fungi</taxon>
        <taxon>Fungi incertae sedis</taxon>
        <taxon>Mucoromycota</taxon>
        <taxon>Glomeromycotina</taxon>
        <taxon>Glomeromycetes</taxon>
        <taxon>Diversisporales</taxon>
        <taxon>Gigasporaceae</taxon>
        <taxon>Cetraspora</taxon>
    </lineage>
</organism>
<proteinExistence type="predicted"/>
<dbReference type="SUPFAM" id="SSF53098">
    <property type="entry name" value="Ribonuclease H-like"/>
    <property type="match status" value="1"/>
</dbReference>
<dbReference type="AlphaFoldDB" id="A0A9N9JN76"/>
<feature type="non-terminal residue" evidence="2">
    <location>
        <position position="209"/>
    </location>
</feature>
<feature type="region of interest" description="Disordered" evidence="1">
    <location>
        <begin position="29"/>
        <end position="48"/>
    </location>
</feature>
<name>A0A9N9JN76_9GLOM</name>
<evidence type="ECO:0000313" key="3">
    <source>
        <dbReference type="Proteomes" id="UP000789759"/>
    </source>
</evidence>
<dbReference type="OrthoDB" id="2368854at2759"/>
<comment type="caution">
    <text evidence="2">The sequence shown here is derived from an EMBL/GenBank/DDBJ whole genome shotgun (WGS) entry which is preliminary data.</text>
</comment>
<dbReference type="EMBL" id="CAJVQA010026697">
    <property type="protein sequence ID" value="CAG8789793.1"/>
    <property type="molecule type" value="Genomic_DNA"/>
</dbReference>
<evidence type="ECO:0000313" key="2">
    <source>
        <dbReference type="EMBL" id="CAG8789793.1"/>
    </source>
</evidence>
<sequence>KCPTVFMSKTSTTNIAAHLHTEYQIFKTQKWKEPSPSPSTTIPMPTGHQTIEQPISSDTVTRWNFTYLVLQQLLELQELILELAKSLANNPNHTTHADDNSLNEKMLSDEEWIDRNDMYESLQESMVSRWSDPEMIGWLASFLDPYFKTLSATLSTMQQEVLQELYKNIEISYHTNNLLTTNSALDTEMSSFFDNRIEPSSFSSIDTEL</sequence>
<dbReference type="Proteomes" id="UP000789759">
    <property type="component" value="Unassembled WGS sequence"/>
</dbReference>
<protein>
    <submittedName>
        <fullName evidence="2">2676_t:CDS:1</fullName>
    </submittedName>
</protein>
<dbReference type="InterPro" id="IPR012337">
    <property type="entry name" value="RNaseH-like_sf"/>
</dbReference>
<gene>
    <name evidence="2" type="ORF">CPELLU_LOCUS16932</name>
</gene>
<accession>A0A9N9JN76</accession>
<evidence type="ECO:0000256" key="1">
    <source>
        <dbReference type="SAM" id="MobiDB-lite"/>
    </source>
</evidence>